<dbReference type="EMBL" id="KX364409">
    <property type="protein sequence ID" value="AOZ60601.1"/>
    <property type="molecule type" value="Genomic_DNA"/>
</dbReference>
<reference evidence="1" key="1">
    <citation type="journal article" date="2016" name="Sci. Rep.">
        <title>Diversity of antibiotic-resistance genes in Canadian isolates of Aeromonas salmonicida subsp. salmonicida: dominance of pSN254b and discovery of pAsa8.</title>
        <authorList>
            <person name="Trudel M.V."/>
            <person name="Vincent A.T."/>
            <person name="Attere S.A."/>
            <person name="Labbe M."/>
            <person name="Derome N."/>
            <person name="Culley A.I."/>
            <person name="Charette S.J."/>
        </authorList>
    </citation>
    <scope>NUCLEOTIDE SEQUENCE</scope>
    <source>
        <strain evidence="1">M16474-11</strain>
        <plasmid evidence="1">pAsa8</plasmid>
    </source>
</reference>
<proteinExistence type="predicted"/>
<geneLocation type="plasmid" evidence="1">
    <name>pAsa8</name>
</geneLocation>
<protein>
    <submittedName>
        <fullName evidence="1">Uncharacterized protein</fullName>
    </submittedName>
</protein>
<organism evidence="1">
    <name type="scientific">Aeromonas salmonicida subsp. salmonicida</name>
    <dbReference type="NCBI Taxonomy" id="29491"/>
    <lineage>
        <taxon>Bacteria</taxon>
        <taxon>Pseudomonadati</taxon>
        <taxon>Pseudomonadota</taxon>
        <taxon>Gammaproteobacteria</taxon>
        <taxon>Aeromonadales</taxon>
        <taxon>Aeromonadaceae</taxon>
        <taxon>Aeromonas</taxon>
    </lineage>
</organism>
<name>A0A1I9S209_AERSS</name>
<accession>A0A1I9S209</accession>
<dbReference type="AlphaFoldDB" id="A0A1I9S209"/>
<sequence>MSGTVKLSDLTYMGKVEGRHAWSYDDSWYYWTEKSNVVTSDLQGSLVVCRLTLTLSRDTQNTIRPFTKTDAKKAIVSTLN</sequence>
<evidence type="ECO:0000313" key="1">
    <source>
        <dbReference type="EMBL" id="AOZ60601.1"/>
    </source>
</evidence>
<keyword evidence="1" id="KW-0614">Plasmid</keyword>